<keyword evidence="3" id="KW-1185">Reference proteome</keyword>
<feature type="compositionally biased region" description="Basic and acidic residues" evidence="1">
    <location>
        <begin position="516"/>
        <end position="525"/>
    </location>
</feature>
<dbReference type="AlphaFoldDB" id="A0A812TI30"/>
<feature type="region of interest" description="Disordered" evidence="1">
    <location>
        <begin position="197"/>
        <end position="239"/>
    </location>
</feature>
<name>A0A812TI30_9DINO</name>
<feature type="region of interest" description="Disordered" evidence="1">
    <location>
        <begin position="670"/>
        <end position="732"/>
    </location>
</feature>
<feature type="compositionally biased region" description="Basic and acidic residues" evidence="1">
    <location>
        <begin position="473"/>
        <end position="508"/>
    </location>
</feature>
<protein>
    <submittedName>
        <fullName evidence="2">Uncharacterized protein</fullName>
    </submittedName>
</protein>
<comment type="caution">
    <text evidence="2">The sequence shown here is derived from an EMBL/GenBank/DDBJ whole genome shotgun (WGS) entry which is preliminary data.</text>
</comment>
<feature type="compositionally biased region" description="Polar residues" evidence="1">
    <location>
        <begin position="840"/>
        <end position="850"/>
    </location>
</feature>
<feature type="compositionally biased region" description="Basic and acidic residues" evidence="1">
    <location>
        <begin position="325"/>
        <end position="353"/>
    </location>
</feature>
<evidence type="ECO:0000313" key="2">
    <source>
        <dbReference type="EMBL" id="CAE7526557.1"/>
    </source>
</evidence>
<feature type="region of interest" description="Disordered" evidence="1">
    <location>
        <begin position="142"/>
        <end position="169"/>
    </location>
</feature>
<proteinExistence type="predicted"/>
<gene>
    <name evidence="2" type="ORF">SNAT2548_LOCUS29477</name>
</gene>
<feature type="compositionally biased region" description="Basic and acidic residues" evidence="1">
    <location>
        <begin position="533"/>
        <end position="607"/>
    </location>
</feature>
<dbReference type="EMBL" id="CAJNDS010002562">
    <property type="protein sequence ID" value="CAE7526557.1"/>
    <property type="molecule type" value="Genomic_DNA"/>
</dbReference>
<evidence type="ECO:0000313" key="3">
    <source>
        <dbReference type="Proteomes" id="UP000604046"/>
    </source>
</evidence>
<feature type="region of interest" description="Disordered" evidence="1">
    <location>
        <begin position="473"/>
        <end position="645"/>
    </location>
</feature>
<dbReference type="OrthoDB" id="10341861at2759"/>
<feature type="region of interest" description="Disordered" evidence="1">
    <location>
        <begin position="325"/>
        <end position="408"/>
    </location>
</feature>
<dbReference type="Proteomes" id="UP000604046">
    <property type="component" value="Unassembled WGS sequence"/>
</dbReference>
<sequence>MARVQTESLESATRSGIGIGLDYLRQEFMATVQQARVARHEDTPSMSSCGYVGEVMLPSGALPRQAESDFMAGSPSGHTSSVSPGSAALAEVAQSGLQTVMAEVVEAEGWAALALNVQCEQAASAADPALAVSRVDDEPLHLSDLPLPHLPPPQDSPAEPLPASTIPSHNSTSLLAELASKDIADILSVMRLGPGSCASSAVSDQVADESRRPEDESQPEAPTLRSQDPPPEVRPGLLHPQALADEKEKGCRAVSGELLNGWDAWNGFTTPQPYARPKSAPAKPRGDQGHAAAGQSEPSFIVSHRIQQQQIQRGQLWIEEMRRERVEGERKASLAKEKAQQEAHQAAHREVRRALAQAQQRQEPEHAEGLRRKSVSFGRDLPEPSAETVEEAPKRRPSILKSSSFCSQTASYEERLLDARTTAARTDRRHSTESCLRFQGAARLSCDTQGGDSPLSLTALRTVRKDDEAMAKAAQEAHERAAEAKKEKAIQEAVEEAKRAQEERERAHQAAAAARRAQEERERAHQAAVAARRAQEERERAHQAAEAARRAEEERERARQAHEAAEAAKRAQEERERAHQAAEAAEAAKRAQEERERAHQEKHRKEAVAAGEKVNETTIEESFPHPSTLQEPSPEEPVPLQGTAWPHSSLAKLHAVSLGEEISWNRAGMAGAAGAAPKVKADPAPPPATRALRTPLQISKSTDKRPPHPVPPSSTSSQESGPRGGVDALEAEDDGLGAAHFCIRGSADSAQPVELAKAVAAKNQASEVAQPRFFTEGSVELSPSKGQSQSTARSGKDSWQDPDLPEAPGVQPLPTSPPQRGKQPCGAGPPKECGHPPASKTPQARQMLSV</sequence>
<organism evidence="2 3">
    <name type="scientific">Symbiodinium natans</name>
    <dbReference type="NCBI Taxonomy" id="878477"/>
    <lineage>
        <taxon>Eukaryota</taxon>
        <taxon>Sar</taxon>
        <taxon>Alveolata</taxon>
        <taxon>Dinophyceae</taxon>
        <taxon>Suessiales</taxon>
        <taxon>Symbiodiniaceae</taxon>
        <taxon>Symbiodinium</taxon>
    </lineage>
</organism>
<accession>A0A812TI30</accession>
<evidence type="ECO:0000256" key="1">
    <source>
        <dbReference type="SAM" id="MobiDB-lite"/>
    </source>
</evidence>
<feature type="compositionally biased region" description="Basic and acidic residues" evidence="1">
    <location>
        <begin position="362"/>
        <end position="371"/>
    </location>
</feature>
<feature type="region of interest" description="Disordered" evidence="1">
    <location>
        <begin position="265"/>
        <end position="300"/>
    </location>
</feature>
<feature type="region of interest" description="Disordered" evidence="1">
    <location>
        <begin position="66"/>
        <end position="85"/>
    </location>
</feature>
<reference evidence="2" key="1">
    <citation type="submission" date="2021-02" db="EMBL/GenBank/DDBJ databases">
        <authorList>
            <person name="Dougan E. K."/>
            <person name="Rhodes N."/>
            <person name="Thang M."/>
            <person name="Chan C."/>
        </authorList>
    </citation>
    <scope>NUCLEOTIDE SEQUENCE</scope>
</reference>
<feature type="region of interest" description="Disordered" evidence="1">
    <location>
        <begin position="774"/>
        <end position="850"/>
    </location>
</feature>
<feature type="compositionally biased region" description="Polar residues" evidence="1">
    <location>
        <begin position="784"/>
        <end position="793"/>
    </location>
</feature>